<dbReference type="InterPro" id="IPR017932">
    <property type="entry name" value="GATase_2_dom"/>
</dbReference>
<dbReference type="Gene3D" id="3.60.20.10">
    <property type="entry name" value="Glutamine Phosphoribosylpyrophosphate, subunit 1, domain 1"/>
    <property type="match status" value="1"/>
</dbReference>
<evidence type="ECO:0000313" key="3">
    <source>
        <dbReference type="Proteomes" id="UP000605201"/>
    </source>
</evidence>
<evidence type="ECO:0000259" key="1">
    <source>
        <dbReference type="PROSITE" id="PS51278"/>
    </source>
</evidence>
<dbReference type="Proteomes" id="UP000605201">
    <property type="component" value="Unassembled WGS sequence"/>
</dbReference>
<dbReference type="EMBL" id="JACNIG010000155">
    <property type="protein sequence ID" value="MBC8431574.1"/>
    <property type="molecule type" value="Genomic_DNA"/>
</dbReference>
<dbReference type="PROSITE" id="PS51278">
    <property type="entry name" value="GATASE_TYPE_2"/>
    <property type="match status" value="1"/>
</dbReference>
<name>A0A8J6NXA9_9BACT</name>
<comment type="caution">
    <text evidence="2">The sequence shown here is derived from an EMBL/GenBank/DDBJ whole genome shotgun (WGS) entry which is preliminary data.</text>
</comment>
<gene>
    <name evidence="2" type="ORF">H8D96_06605</name>
</gene>
<organism evidence="2 3">
    <name type="scientific">Candidatus Desulfatibia vada</name>
    <dbReference type="NCBI Taxonomy" id="2841696"/>
    <lineage>
        <taxon>Bacteria</taxon>
        <taxon>Pseudomonadati</taxon>
        <taxon>Thermodesulfobacteriota</taxon>
        <taxon>Desulfobacteria</taxon>
        <taxon>Desulfobacterales</taxon>
        <taxon>Desulfobacterales incertae sedis</taxon>
        <taxon>Candidatus Desulfatibia</taxon>
    </lineage>
</organism>
<reference evidence="2 3" key="1">
    <citation type="submission" date="2020-08" db="EMBL/GenBank/DDBJ databases">
        <title>Bridging the membrane lipid divide: bacteria of the FCB group superphylum have the potential to synthesize archaeal ether lipids.</title>
        <authorList>
            <person name="Villanueva L."/>
            <person name="Von Meijenfeldt F.A.B."/>
            <person name="Westbye A.B."/>
            <person name="Yadav S."/>
            <person name="Hopmans E.C."/>
            <person name="Dutilh B.E."/>
            <person name="Sinninghe Damste J.S."/>
        </authorList>
    </citation>
    <scope>NUCLEOTIDE SEQUENCE [LARGE SCALE GENOMIC DNA]</scope>
    <source>
        <strain evidence="2">NIOZ-UU17</strain>
    </source>
</reference>
<protein>
    <submittedName>
        <fullName evidence="2">Glutamate synthase</fullName>
    </submittedName>
</protein>
<dbReference type="SUPFAM" id="SSF56235">
    <property type="entry name" value="N-terminal nucleophile aminohydrolases (Ntn hydrolases)"/>
    <property type="match status" value="1"/>
</dbReference>
<proteinExistence type="predicted"/>
<sequence length="376" mass="42783">MCRLIAITSDDPVSPMVALEALDVMREGHDGSGVGLLLRDLGGPFEQIKDAPILSGIFSDQGLKRLDRYMIDIGFMTKYKVTLKVPKTPPQGVPKRDMYLVRAYEYPEEWDDFSPEQLQARLMQIRLELRKMGEEKNDMIVFSFWPDTIMIKEIGDPLEVAEYLQLDRKSLDARVIMAQGRQNTNYEINLYACHPFFIQGFSTMTNGENTAFFPISRFLTSRNFPGYTGYQSDSEVFTHILHYTFSALGLGLETYKHVITPLENEDLKDHPSGEFLKHLKQSCRKLIIDGPNCVIGCLPDNSIFMVQDRKKLRPGVAGGRKGLFAFASEVCGLDFAIPYRDKSRDFQPMYLDTVSVGPDRQEVKICSQTDPLPLRH</sequence>
<feature type="domain" description="Glutamine amidotransferase type-2" evidence="1">
    <location>
        <begin position="2"/>
        <end position="357"/>
    </location>
</feature>
<evidence type="ECO:0000313" key="2">
    <source>
        <dbReference type="EMBL" id="MBC8431574.1"/>
    </source>
</evidence>
<dbReference type="InterPro" id="IPR029055">
    <property type="entry name" value="Ntn_hydrolases_N"/>
</dbReference>
<accession>A0A8J6NXA9</accession>
<dbReference type="AlphaFoldDB" id="A0A8J6NXA9"/>